<accession>A0A1U7DL88</accession>
<dbReference type="GO" id="GO:0006631">
    <property type="term" value="P:fatty acid metabolic process"/>
    <property type="evidence" value="ECO:0007669"/>
    <property type="project" value="TreeGrafter"/>
</dbReference>
<dbReference type="STRING" id="1267768.BV394_14575"/>
<name>A0A1U7DL88_9RHOB</name>
<dbReference type="InterPro" id="IPR000873">
    <property type="entry name" value="AMP-dep_synth/lig_dom"/>
</dbReference>
<feature type="domain" description="AMP-binding enzyme C-terminal" evidence="4">
    <location>
        <begin position="414"/>
        <end position="488"/>
    </location>
</feature>
<reference evidence="5 6" key="1">
    <citation type="submission" date="2017-01" db="EMBL/GenBank/DDBJ databases">
        <title>Genomic analysis of Xuhuaishuia manganoxidans DY6-4.</title>
        <authorList>
            <person name="Wang X."/>
        </authorList>
    </citation>
    <scope>NUCLEOTIDE SEQUENCE [LARGE SCALE GENOMIC DNA]</scope>
    <source>
        <strain evidence="5 6">DY6-4</strain>
    </source>
</reference>
<dbReference type="InterPro" id="IPR045851">
    <property type="entry name" value="AMP-bd_C_sf"/>
</dbReference>
<dbReference type="PANTHER" id="PTHR43201">
    <property type="entry name" value="ACYL-COA SYNTHETASE"/>
    <property type="match status" value="1"/>
</dbReference>
<dbReference type="AlphaFoldDB" id="A0A1U7DL88"/>
<dbReference type="InterPro" id="IPR025110">
    <property type="entry name" value="AMP-bd_C"/>
</dbReference>
<evidence type="ECO:0000259" key="4">
    <source>
        <dbReference type="Pfam" id="PF13193"/>
    </source>
</evidence>
<dbReference type="EMBL" id="CP019124">
    <property type="protein sequence ID" value="APX90787.1"/>
    <property type="molecule type" value="Genomic_DNA"/>
</dbReference>
<keyword evidence="2" id="KW-0436">Ligase</keyword>
<evidence type="ECO:0000256" key="1">
    <source>
        <dbReference type="ARBA" id="ARBA00006432"/>
    </source>
</evidence>
<keyword evidence="6" id="KW-1185">Reference proteome</keyword>
<dbReference type="PANTHER" id="PTHR43201:SF5">
    <property type="entry name" value="MEDIUM-CHAIN ACYL-COA LIGASE ACSF2, MITOCHONDRIAL"/>
    <property type="match status" value="1"/>
</dbReference>
<evidence type="ECO:0008006" key="7">
    <source>
        <dbReference type="Google" id="ProtNLM"/>
    </source>
</evidence>
<dbReference type="PROSITE" id="PS00455">
    <property type="entry name" value="AMP_BINDING"/>
    <property type="match status" value="1"/>
</dbReference>
<gene>
    <name evidence="5" type="ORF">BV394_14575</name>
</gene>
<dbReference type="Gene3D" id="3.30.300.30">
    <property type="match status" value="1"/>
</dbReference>
<evidence type="ECO:0000313" key="5">
    <source>
        <dbReference type="EMBL" id="APX90787.1"/>
    </source>
</evidence>
<evidence type="ECO:0000313" key="6">
    <source>
        <dbReference type="Proteomes" id="UP000187266"/>
    </source>
</evidence>
<sequence length="521" mass="54940">MSGPAISGDGMVWLHDLIEGKPATDIAIIDHDGARFDYGALRAMTRGCEAALRDHGVGPGDRVLLVSENCAAYAVAILAASRIGAWISPVNARQSSEELAAIAAHALPRCLLFTTDASAEAAVHGRAMGAAPLPAATGLWATPSVEAPAEPVPEDPAERVAALLYTTGTTSAPKGVMLTHANLKWNAATSAALREMGPSDDVLGVLPGTHIFGFSSVFLAAMYAGARLRFLPRFTPEAVLEAFAEGASVMPAVPQMYARILRHLETSGAEFVAPRLRYISAGGAPLDPAWKSRTEAIFGLPLNNGYGLTEASPSVAGTRPDMPRADLSCGPAFDDVDLWIEQPDAEGIGEVVIRSPGVMKGYYRDTAATAQVLSADGALRCGDLGRLDADGCLHIVGRLKELIIRSGFNVYPPEIEAMLTRHPLVSQAAVVGRSVQGDEEILAFVIPGGDGTPAPGALRDWLAERLVAYKLPQHIFVVEEFPTAATGKILKHRLPGHFADRLAAIDTPPPHRAQAAMTERG</sequence>
<dbReference type="InterPro" id="IPR020845">
    <property type="entry name" value="AMP-binding_CS"/>
</dbReference>
<comment type="similarity">
    <text evidence="1">Belongs to the ATP-dependent AMP-binding enzyme family.</text>
</comment>
<feature type="domain" description="AMP-dependent synthetase/ligase" evidence="3">
    <location>
        <begin position="22"/>
        <end position="363"/>
    </location>
</feature>
<evidence type="ECO:0000259" key="3">
    <source>
        <dbReference type="Pfam" id="PF00501"/>
    </source>
</evidence>
<proteinExistence type="inferred from homology"/>
<dbReference type="GO" id="GO:0031956">
    <property type="term" value="F:medium-chain fatty acid-CoA ligase activity"/>
    <property type="evidence" value="ECO:0007669"/>
    <property type="project" value="TreeGrafter"/>
</dbReference>
<organism evidence="5 6">
    <name type="scientific">Brevirhabdus pacifica</name>
    <dbReference type="NCBI Taxonomy" id="1267768"/>
    <lineage>
        <taxon>Bacteria</taxon>
        <taxon>Pseudomonadati</taxon>
        <taxon>Pseudomonadota</taxon>
        <taxon>Alphaproteobacteria</taxon>
        <taxon>Rhodobacterales</taxon>
        <taxon>Paracoccaceae</taxon>
        <taxon>Brevirhabdus</taxon>
    </lineage>
</organism>
<protein>
    <recommendedName>
        <fullName evidence="7">Acyl-CoA synthetase (AMP-forming)/AMP-acid ligase II</fullName>
    </recommendedName>
</protein>
<dbReference type="Pfam" id="PF00501">
    <property type="entry name" value="AMP-binding"/>
    <property type="match status" value="1"/>
</dbReference>
<dbReference type="SUPFAM" id="SSF56801">
    <property type="entry name" value="Acetyl-CoA synthetase-like"/>
    <property type="match status" value="1"/>
</dbReference>
<evidence type="ECO:0000256" key="2">
    <source>
        <dbReference type="ARBA" id="ARBA00022598"/>
    </source>
</evidence>
<dbReference type="Pfam" id="PF13193">
    <property type="entry name" value="AMP-binding_C"/>
    <property type="match status" value="1"/>
</dbReference>
<dbReference type="InterPro" id="IPR042099">
    <property type="entry name" value="ANL_N_sf"/>
</dbReference>
<dbReference type="RefSeq" id="WP_076980804.1">
    <property type="nucleotide sequence ID" value="NZ_CP019124.1"/>
</dbReference>
<dbReference type="Proteomes" id="UP000187266">
    <property type="component" value="Chromosome"/>
</dbReference>
<dbReference type="Gene3D" id="3.40.50.12780">
    <property type="entry name" value="N-terminal domain of ligase-like"/>
    <property type="match status" value="1"/>
</dbReference>